<evidence type="ECO:0000256" key="3">
    <source>
        <dbReference type="ARBA" id="ARBA00023082"/>
    </source>
</evidence>
<dbReference type="InterPro" id="IPR007627">
    <property type="entry name" value="RNA_pol_sigma70_r2"/>
</dbReference>
<dbReference type="InterPro" id="IPR039425">
    <property type="entry name" value="RNA_pol_sigma-70-like"/>
</dbReference>
<feature type="domain" description="RNA polymerase sigma-70 region 2" evidence="6">
    <location>
        <begin position="22"/>
        <end position="87"/>
    </location>
</feature>
<dbReference type="PANTHER" id="PTHR43133">
    <property type="entry name" value="RNA POLYMERASE ECF-TYPE SIGMA FACTO"/>
    <property type="match status" value="1"/>
</dbReference>
<feature type="domain" description="RNA polymerase sigma factor 70 region 4 type 2" evidence="7">
    <location>
        <begin position="128"/>
        <end position="175"/>
    </location>
</feature>
<name>A0ABT4RCI0_9ACTN</name>
<dbReference type="EMBL" id="JAPCID010000002">
    <property type="protein sequence ID" value="MDA0136244.1"/>
    <property type="molecule type" value="Genomic_DNA"/>
</dbReference>
<keyword evidence="5" id="KW-0804">Transcription</keyword>
<dbReference type="Gene3D" id="1.10.10.10">
    <property type="entry name" value="Winged helix-like DNA-binding domain superfamily/Winged helix DNA-binding domain"/>
    <property type="match status" value="1"/>
</dbReference>
<evidence type="ECO:0000259" key="6">
    <source>
        <dbReference type="Pfam" id="PF04542"/>
    </source>
</evidence>
<keyword evidence="3" id="KW-0731">Sigma factor</keyword>
<keyword evidence="2" id="KW-0805">Transcription regulation</keyword>
<reference evidence="8" key="1">
    <citation type="submission" date="2022-10" db="EMBL/GenBank/DDBJ databases">
        <title>The WGS of Solirubrobacter sp. CPCC 204708.</title>
        <authorList>
            <person name="Jiang Z."/>
        </authorList>
    </citation>
    <scope>NUCLEOTIDE SEQUENCE</scope>
    <source>
        <strain evidence="8">CPCC 204708</strain>
    </source>
</reference>
<dbReference type="InterPro" id="IPR013324">
    <property type="entry name" value="RNA_pol_sigma_r3/r4-like"/>
</dbReference>
<dbReference type="Pfam" id="PF08281">
    <property type="entry name" value="Sigma70_r4_2"/>
    <property type="match status" value="1"/>
</dbReference>
<evidence type="ECO:0000256" key="5">
    <source>
        <dbReference type="ARBA" id="ARBA00023163"/>
    </source>
</evidence>
<evidence type="ECO:0000313" key="8">
    <source>
        <dbReference type="EMBL" id="MDA0136244.1"/>
    </source>
</evidence>
<comment type="caution">
    <text evidence="8">The sequence shown here is derived from an EMBL/GenBank/DDBJ whole genome shotgun (WGS) entry which is preliminary data.</text>
</comment>
<dbReference type="Proteomes" id="UP001147700">
    <property type="component" value="Unassembled WGS sequence"/>
</dbReference>
<evidence type="ECO:0000256" key="2">
    <source>
        <dbReference type="ARBA" id="ARBA00023015"/>
    </source>
</evidence>
<evidence type="ECO:0000259" key="7">
    <source>
        <dbReference type="Pfam" id="PF08281"/>
    </source>
</evidence>
<dbReference type="NCBIfam" id="TIGR02937">
    <property type="entry name" value="sigma70-ECF"/>
    <property type="match status" value="1"/>
</dbReference>
<sequence>MDRSDEQLLAESGRDRAAFGVFYERHERAVLGFFGAVTRRPELAADLTAETFAAALDGVDRFDPERGTARMWLFGIARNVLSGSARRGRVETAARRRIGLETLVLAPSHVELIEALVTAEGDAIVEAWLAELPPDQAAALRARVLDEREYADIASDLRCSEAVVRQRVSRGLGRLRRMLGEGAR</sequence>
<proteinExistence type="inferred from homology"/>
<keyword evidence="4" id="KW-0238">DNA-binding</keyword>
<dbReference type="InterPro" id="IPR036388">
    <property type="entry name" value="WH-like_DNA-bd_sf"/>
</dbReference>
<dbReference type="Gene3D" id="1.10.1740.10">
    <property type="match status" value="1"/>
</dbReference>
<dbReference type="SUPFAM" id="SSF88946">
    <property type="entry name" value="Sigma2 domain of RNA polymerase sigma factors"/>
    <property type="match status" value="1"/>
</dbReference>
<comment type="similarity">
    <text evidence="1">Belongs to the sigma-70 factor family. ECF subfamily.</text>
</comment>
<dbReference type="RefSeq" id="WP_202953175.1">
    <property type="nucleotide sequence ID" value="NZ_JAPCID010000002.1"/>
</dbReference>
<keyword evidence="9" id="KW-1185">Reference proteome</keyword>
<dbReference type="InterPro" id="IPR013249">
    <property type="entry name" value="RNA_pol_sigma70_r4_t2"/>
</dbReference>
<dbReference type="InterPro" id="IPR014284">
    <property type="entry name" value="RNA_pol_sigma-70_dom"/>
</dbReference>
<dbReference type="InterPro" id="IPR013325">
    <property type="entry name" value="RNA_pol_sigma_r2"/>
</dbReference>
<dbReference type="PANTHER" id="PTHR43133:SF8">
    <property type="entry name" value="RNA POLYMERASE SIGMA FACTOR HI_1459-RELATED"/>
    <property type="match status" value="1"/>
</dbReference>
<dbReference type="SUPFAM" id="SSF88659">
    <property type="entry name" value="Sigma3 and sigma4 domains of RNA polymerase sigma factors"/>
    <property type="match status" value="1"/>
</dbReference>
<evidence type="ECO:0000313" key="9">
    <source>
        <dbReference type="Proteomes" id="UP001147700"/>
    </source>
</evidence>
<organism evidence="8 9">
    <name type="scientific">Solirubrobacter deserti</name>
    <dbReference type="NCBI Taxonomy" id="2282478"/>
    <lineage>
        <taxon>Bacteria</taxon>
        <taxon>Bacillati</taxon>
        <taxon>Actinomycetota</taxon>
        <taxon>Thermoleophilia</taxon>
        <taxon>Solirubrobacterales</taxon>
        <taxon>Solirubrobacteraceae</taxon>
        <taxon>Solirubrobacter</taxon>
    </lineage>
</organism>
<protein>
    <submittedName>
        <fullName evidence="8">RNA polymerase sigma factor</fullName>
    </submittedName>
</protein>
<gene>
    <name evidence="8" type="ORF">OJ962_01945</name>
</gene>
<evidence type="ECO:0000256" key="4">
    <source>
        <dbReference type="ARBA" id="ARBA00023125"/>
    </source>
</evidence>
<accession>A0ABT4RCI0</accession>
<dbReference type="Pfam" id="PF04542">
    <property type="entry name" value="Sigma70_r2"/>
    <property type="match status" value="1"/>
</dbReference>
<evidence type="ECO:0000256" key="1">
    <source>
        <dbReference type="ARBA" id="ARBA00010641"/>
    </source>
</evidence>